<dbReference type="Proteomes" id="UP000038010">
    <property type="component" value="Unassembled WGS sequence"/>
</dbReference>
<dbReference type="GeneID" id="28734232"/>
<reference evidence="2 3" key="1">
    <citation type="submission" date="2015-06" db="EMBL/GenBank/DDBJ databases">
        <title>Draft genome of the ant-associated black yeast Phialophora attae CBS 131958.</title>
        <authorList>
            <person name="Moreno L.F."/>
            <person name="Stielow B.J."/>
            <person name="de Hoog S."/>
            <person name="Vicente V.A."/>
            <person name="Weiss V.A."/>
            <person name="de Vries M."/>
            <person name="Cruz L.M."/>
            <person name="Souza E.M."/>
        </authorList>
    </citation>
    <scope>NUCLEOTIDE SEQUENCE [LARGE SCALE GENOMIC DNA]</scope>
    <source>
        <strain evidence="2 3">CBS 131958</strain>
    </source>
</reference>
<keyword evidence="3" id="KW-1185">Reference proteome</keyword>
<evidence type="ECO:0000313" key="3">
    <source>
        <dbReference type="Proteomes" id="UP000038010"/>
    </source>
</evidence>
<feature type="region of interest" description="Disordered" evidence="1">
    <location>
        <begin position="392"/>
        <end position="413"/>
    </location>
</feature>
<feature type="compositionally biased region" description="Low complexity" evidence="1">
    <location>
        <begin position="396"/>
        <end position="406"/>
    </location>
</feature>
<dbReference type="VEuPathDB" id="FungiDB:AB675_2384"/>
<dbReference type="EMBL" id="LFJN01000002">
    <property type="protein sequence ID" value="KPI45253.1"/>
    <property type="molecule type" value="Genomic_DNA"/>
</dbReference>
<proteinExistence type="predicted"/>
<gene>
    <name evidence="2" type="ORF">AB675_2384</name>
</gene>
<evidence type="ECO:0000313" key="2">
    <source>
        <dbReference type="EMBL" id="KPI45253.1"/>
    </source>
</evidence>
<dbReference type="RefSeq" id="XP_018005216.1">
    <property type="nucleotide sequence ID" value="XM_018142352.1"/>
</dbReference>
<organism evidence="2 3">
    <name type="scientific">Cyphellophora attinorum</name>
    <dbReference type="NCBI Taxonomy" id="1664694"/>
    <lineage>
        <taxon>Eukaryota</taxon>
        <taxon>Fungi</taxon>
        <taxon>Dikarya</taxon>
        <taxon>Ascomycota</taxon>
        <taxon>Pezizomycotina</taxon>
        <taxon>Eurotiomycetes</taxon>
        <taxon>Chaetothyriomycetidae</taxon>
        <taxon>Chaetothyriales</taxon>
        <taxon>Cyphellophoraceae</taxon>
        <taxon>Cyphellophora</taxon>
    </lineage>
</organism>
<dbReference type="AlphaFoldDB" id="A0A0N1HH67"/>
<protein>
    <submittedName>
        <fullName evidence="2">Uncharacterized protein</fullName>
    </submittedName>
</protein>
<feature type="region of interest" description="Disordered" evidence="1">
    <location>
        <begin position="178"/>
        <end position="197"/>
    </location>
</feature>
<accession>A0A0N1HH67</accession>
<comment type="caution">
    <text evidence="2">The sequence shown here is derived from an EMBL/GenBank/DDBJ whole genome shotgun (WGS) entry which is preliminary data.</text>
</comment>
<sequence length="858" mass="94071">MLSDDGTPPTLQSLVNESVPEERPARPEPFTTTHLKTILHNSKLLLDLYRQGREDPESSPDLLPFEPKHPIDFYRRFASGEESRMIAEIEQMGPELHAFRIKHQDIELARLKREARRGLVEDSDEVVVPGNEGEGGVSEEQYVDLPEHKSSHSSHDEQALEHISREEGMDANLKSTLQDTTAGDFPSGSRDGEGERGVHGAFYTASERERMPKYQPFGPPSTGEHTCGEQCYFPFNFGTGRLEPENHCSAEQRDQLNTAIQGTAKGDPRFGTNFGFNHPVSWPQEWALLDIRLTVSVQEYLAALHFPDPEAVANDATASTGFAAALTEVPADSWPSPFELEVARLVSSPSIPRTEVHEAASTVTFPNETQQPYRQEKHETTVLFGNVPSDAVELDAAPSPSSSGSANTSHELDSNTAIVPTNRQEPRQQKPVGLQFGAFTPDAFFDDADPIPTAFVQQTFNKAAHSSQEGGETQVAAAPEYFNHSAAASSPAQRTMTAPETILPVASYDDDVHSHEAEDLYQSPDLKALYHDTDNTLAPFQVSVSQRPPSPDFYIPPGASRPAAGPFVPALPPTDHADHEHLKAAQAQWWAAQTALNSRLRNDKYTALNQLRESGVTLLDPLPQRYKTEALIGLGHHVRGGSQELGLEYGLGASGPLAADHNGDGDSNGQNSAGMGFLGYGSPVPAPTPMALLASPPRIPIEMMPPQVQNRIQTLAPRPQIVNRSSTVPLNATSFTSSPSPANVSNPDLNIPRAPRAMLRKAKTLNETADQDDRRRDGVLVLTMDHDEYLAQSRALIILRDTVREARAAMAVEGGWERREIKDEPWQQIFRQGRRSVLSASQEQGSLVRLQCWNCPHG</sequence>
<feature type="region of interest" description="Disordered" evidence="1">
    <location>
        <begin position="203"/>
        <end position="223"/>
    </location>
</feature>
<name>A0A0N1HH67_9EURO</name>
<evidence type="ECO:0000256" key="1">
    <source>
        <dbReference type="SAM" id="MobiDB-lite"/>
    </source>
</evidence>
<feature type="region of interest" description="Disordered" evidence="1">
    <location>
        <begin position="1"/>
        <end position="29"/>
    </location>
</feature>